<dbReference type="RefSeq" id="XP_028879502.1">
    <property type="nucleotide sequence ID" value="XM_029029233.1"/>
</dbReference>
<keyword evidence="3" id="KW-1185">Reference proteome</keyword>
<dbReference type="GeneID" id="39989013"/>
<dbReference type="VEuPathDB" id="TriTrypDB:TM35_000351800"/>
<dbReference type="Proteomes" id="UP000192257">
    <property type="component" value="Unassembled WGS sequence"/>
</dbReference>
<evidence type="ECO:0000313" key="2">
    <source>
        <dbReference type="EMBL" id="ORC85436.1"/>
    </source>
</evidence>
<feature type="region of interest" description="Disordered" evidence="1">
    <location>
        <begin position="1"/>
        <end position="21"/>
    </location>
</feature>
<organism evidence="2 3">
    <name type="scientific">Trypanosoma theileri</name>
    <dbReference type="NCBI Taxonomy" id="67003"/>
    <lineage>
        <taxon>Eukaryota</taxon>
        <taxon>Discoba</taxon>
        <taxon>Euglenozoa</taxon>
        <taxon>Kinetoplastea</taxon>
        <taxon>Metakinetoplastina</taxon>
        <taxon>Trypanosomatida</taxon>
        <taxon>Trypanosomatidae</taxon>
        <taxon>Trypanosoma</taxon>
    </lineage>
</organism>
<dbReference type="OrthoDB" id="246814at2759"/>
<name>A0A1X0NL53_9TRYP</name>
<reference evidence="2 3" key="1">
    <citation type="submission" date="2017-03" db="EMBL/GenBank/DDBJ databases">
        <title>An alternative strategy for trypanosome survival in the mammalian bloodstream revealed through genome and transcriptome analysis of the ubiquitous bovine parasite Trypanosoma (Megatrypanum) theileri.</title>
        <authorList>
            <person name="Kelly S."/>
            <person name="Ivens A."/>
            <person name="Mott A."/>
            <person name="O'Neill E."/>
            <person name="Emms D."/>
            <person name="Macleod O."/>
            <person name="Voorheis P."/>
            <person name="Matthews J."/>
            <person name="Matthews K."/>
            <person name="Carrington M."/>
        </authorList>
    </citation>
    <scope>NUCLEOTIDE SEQUENCE [LARGE SCALE GENOMIC DNA]</scope>
    <source>
        <strain evidence="2">Edinburgh</strain>
    </source>
</reference>
<dbReference type="EMBL" id="NBCO01000035">
    <property type="protein sequence ID" value="ORC85436.1"/>
    <property type="molecule type" value="Genomic_DNA"/>
</dbReference>
<sequence>MAKSTRSKWKKLHRRQRAQGVASAVAKRVERLAGKLHLAAHGGLSAVPMEDPETRFHFVNPVLDPNVPHNCSGRNNNYEAVAREAVDFTKPLRLPAPRTNFYGRSDPNAPHPMTLQYEVVNADAPIAGHALSVEDVQRMESLAQQVNNQTNNTNNNNDNNANEEEVEVKERIQDDNEDGMEEFVLGCNDAAEETSTNTKALLFGGRHSEVKKKSKKAMMTTETAALGSTSAEAKAPKRITSMENPSKKKNRVVQVSGDKKVKRLSNTPNTGLVKSGAKTVKR</sequence>
<protein>
    <submittedName>
        <fullName evidence="2">Uncharacterized protein</fullName>
    </submittedName>
</protein>
<comment type="caution">
    <text evidence="2">The sequence shown here is derived from an EMBL/GenBank/DDBJ whole genome shotgun (WGS) entry which is preliminary data.</text>
</comment>
<feature type="region of interest" description="Disordered" evidence="1">
    <location>
        <begin position="225"/>
        <end position="282"/>
    </location>
</feature>
<gene>
    <name evidence="2" type="ORF">TM35_000351800</name>
</gene>
<feature type="compositionally biased region" description="Basic residues" evidence="1">
    <location>
        <begin position="1"/>
        <end position="17"/>
    </location>
</feature>
<dbReference type="AlphaFoldDB" id="A0A1X0NL53"/>
<proteinExistence type="predicted"/>
<evidence type="ECO:0000256" key="1">
    <source>
        <dbReference type="SAM" id="MobiDB-lite"/>
    </source>
</evidence>
<accession>A0A1X0NL53</accession>
<evidence type="ECO:0000313" key="3">
    <source>
        <dbReference type="Proteomes" id="UP000192257"/>
    </source>
</evidence>